<dbReference type="STRING" id="7217.B3MBT1"/>
<evidence type="ECO:0000256" key="6">
    <source>
        <dbReference type="ARBA" id="ARBA00023170"/>
    </source>
</evidence>
<dbReference type="OrthoDB" id="7882716at2759"/>
<keyword evidence="3 8" id="KW-0812">Transmembrane</keyword>
<dbReference type="HOGENOM" id="CLU_021814_1_0_1"/>
<proteinExistence type="predicted"/>
<reference evidence="9 10" key="1">
    <citation type="journal article" date="2007" name="Nature">
        <title>Evolution of genes and genomes on the Drosophila phylogeny.</title>
        <authorList>
            <consortium name="Drosophila 12 Genomes Consortium"/>
            <person name="Clark A.G."/>
            <person name="Eisen M.B."/>
            <person name="Smith D.R."/>
            <person name="Bergman C.M."/>
            <person name="Oliver B."/>
            <person name="Markow T.A."/>
            <person name="Kaufman T.C."/>
            <person name="Kellis M."/>
            <person name="Gelbart W."/>
            <person name="Iyer V.N."/>
            <person name="Pollard D.A."/>
            <person name="Sackton T.B."/>
            <person name="Larracuente A.M."/>
            <person name="Singh N.D."/>
            <person name="Abad J.P."/>
            <person name="Abt D.N."/>
            <person name="Adryan B."/>
            <person name="Aguade M."/>
            <person name="Akashi H."/>
            <person name="Anderson W.W."/>
            <person name="Aquadro C.F."/>
            <person name="Ardell D.H."/>
            <person name="Arguello R."/>
            <person name="Artieri C.G."/>
            <person name="Barbash D.A."/>
            <person name="Barker D."/>
            <person name="Barsanti P."/>
            <person name="Batterham P."/>
            <person name="Batzoglou S."/>
            <person name="Begun D."/>
            <person name="Bhutkar A."/>
            <person name="Blanco E."/>
            <person name="Bosak S.A."/>
            <person name="Bradley R.K."/>
            <person name="Brand A.D."/>
            <person name="Brent M.R."/>
            <person name="Brooks A.N."/>
            <person name="Brown R.H."/>
            <person name="Butlin R.K."/>
            <person name="Caggese C."/>
            <person name="Calvi B.R."/>
            <person name="Bernardo de Carvalho A."/>
            <person name="Caspi A."/>
            <person name="Castrezana S."/>
            <person name="Celniker S.E."/>
            <person name="Chang J.L."/>
            <person name="Chapple C."/>
            <person name="Chatterji S."/>
            <person name="Chinwalla A."/>
            <person name="Civetta A."/>
            <person name="Clifton S.W."/>
            <person name="Comeron J.M."/>
            <person name="Costello J.C."/>
            <person name="Coyne J.A."/>
            <person name="Daub J."/>
            <person name="David R.G."/>
            <person name="Delcher A.L."/>
            <person name="Delehaunty K."/>
            <person name="Do C.B."/>
            <person name="Ebling H."/>
            <person name="Edwards K."/>
            <person name="Eickbush T."/>
            <person name="Evans J.D."/>
            <person name="Filipski A."/>
            <person name="Findeiss S."/>
            <person name="Freyhult E."/>
            <person name="Fulton L."/>
            <person name="Fulton R."/>
            <person name="Garcia A.C."/>
            <person name="Gardiner A."/>
            <person name="Garfield D.A."/>
            <person name="Garvin B.E."/>
            <person name="Gibson G."/>
            <person name="Gilbert D."/>
            <person name="Gnerre S."/>
            <person name="Godfrey J."/>
            <person name="Good R."/>
            <person name="Gotea V."/>
            <person name="Gravely B."/>
            <person name="Greenberg A.J."/>
            <person name="Griffiths-Jones S."/>
            <person name="Gross S."/>
            <person name="Guigo R."/>
            <person name="Gustafson E.A."/>
            <person name="Haerty W."/>
            <person name="Hahn M.W."/>
            <person name="Halligan D.L."/>
            <person name="Halpern A.L."/>
            <person name="Halter G.M."/>
            <person name="Han M.V."/>
            <person name="Heger A."/>
            <person name="Hillier L."/>
            <person name="Hinrichs A.S."/>
            <person name="Holmes I."/>
            <person name="Hoskins R.A."/>
            <person name="Hubisz M.J."/>
            <person name="Hultmark D."/>
            <person name="Huntley M.A."/>
            <person name="Jaffe D.B."/>
            <person name="Jagadeeshan S."/>
            <person name="Jeck W.R."/>
            <person name="Johnson J."/>
            <person name="Jones C.D."/>
            <person name="Jordan W.C."/>
            <person name="Karpen G.H."/>
            <person name="Kataoka E."/>
            <person name="Keightley P.D."/>
            <person name="Kheradpour P."/>
            <person name="Kirkness E.F."/>
            <person name="Koerich L.B."/>
            <person name="Kristiansen K."/>
            <person name="Kudrna D."/>
            <person name="Kulathinal R.J."/>
            <person name="Kumar S."/>
            <person name="Kwok R."/>
            <person name="Lander E."/>
            <person name="Langley C.H."/>
            <person name="Lapoint R."/>
            <person name="Lazzaro B.P."/>
            <person name="Lee S.J."/>
            <person name="Levesque L."/>
            <person name="Li R."/>
            <person name="Lin C.F."/>
            <person name="Lin M.F."/>
            <person name="Lindblad-Toh K."/>
            <person name="Llopart A."/>
            <person name="Long M."/>
            <person name="Low L."/>
            <person name="Lozovsky E."/>
            <person name="Lu J."/>
            <person name="Luo M."/>
            <person name="Machado C.A."/>
            <person name="Makalowski W."/>
            <person name="Marzo M."/>
            <person name="Matsuda M."/>
            <person name="Matzkin L."/>
            <person name="McAllister B."/>
            <person name="McBride C.S."/>
            <person name="McKernan B."/>
            <person name="McKernan K."/>
            <person name="Mendez-Lago M."/>
            <person name="Minx P."/>
            <person name="Mollenhauer M.U."/>
            <person name="Montooth K."/>
            <person name="Mount S.M."/>
            <person name="Mu X."/>
            <person name="Myers E."/>
            <person name="Negre B."/>
            <person name="Newfeld S."/>
            <person name="Nielsen R."/>
            <person name="Noor M.A."/>
            <person name="O'Grady P."/>
            <person name="Pachter L."/>
            <person name="Papaceit M."/>
            <person name="Parisi M.J."/>
            <person name="Parisi M."/>
            <person name="Parts L."/>
            <person name="Pedersen J.S."/>
            <person name="Pesole G."/>
            <person name="Phillippy A.M."/>
            <person name="Ponting C.P."/>
            <person name="Pop M."/>
            <person name="Porcelli D."/>
            <person name="Powell J.R."/>
            <person name="Prohaska S."/>
            <person name="Pruitt K."/>
            <person name="Puig M."/>
            <person name="Quesneville H."/>
            <person name="Ram K.R."/>
            <person name="Rand D."/>
            <person name="Rasmussen M.D."/>
            <person name="Reed L.K."/>
            <person name="Reenan R."/>
            <person name="Reily A."/>
            <person name="Remington K.A."/>
            <person name="Rieger T.T."/>
            <person name="Ritchie M.G."/>
            <person name="Robin C."/>
            <person name="Rogers Y.H."/>
            <person name="Rohde C."/>
            <person name="Rozas J."/>
            <person name="Rubenfield M.J."/>
            <person name="Ruiz A."/>
            <person name="Russo S."/>
            <person name="Salzberg S.L."/>
            <person name="Sanchez-Gracia A."/>
            <person name="Saranga D.J."/>
            <person name="Sato H."/>
            <person name="Schaeffer S.W."/>
            <person name="Schatz M.C."/>
            <person name="Schlenke T."/>
            <person name="Schwartz R."/>
            <person name="Segarra C."/>
            <person name="Singh R.S."/>
            <person name="Sirot L."/>
            <person name="Sirota M."/>
            <person name="Sisneros N.B."/>
            <person name="Smith C.D."/>
            <person name="Smith T.F."/>
            <person name="Spieth J."/>
            <person name="Stage D.E."/>
            <person name="Stark A."/>
            <person name="Stephan W."/>
            <person name="Strausberg R.L."/>
            <person name="Strempel S."/>
            <person name="Sturgill D."/>
            <person name="Sutton G."/>
            <person name="Sutton G.G."/>
            <person name="Tao W."/>
            <person name="Teichmann S."/>
            <person name="Tobari Y.N."/>
            <person name="Tomimura Y."/>
            <person name="Tsolas J.M."/>
            <person name="Valente V.L."/>
            <person name="Venter E."/>
            <person name="Venter J.C."/>
            <person name="Vicario S."/>
            <person name="Vieira F.G."/>
            <person name="Vilella A.J."/>
            <person name="Villasante A."/>
            <person name="Walenz B."/>
            <person name="Wang J."/>
            <person name="Wasserman M."/>
            <person name="Watts T."/>
            <person name="Wilson D."/>
            <person name="Wilson R.K."/>
            <person name="Wing R.A."/>
            <person name="Wolfner M.F."/>
            <person name="Wong A."/>
            <person name="Wong G.K."/>
            <person name="Wu C.I."/>
            <person name="Wu G."/>
            <person name="Yamamoto D."/>
            <person name="Yang H.P."/>
            <person name="Yang S.P."/>
            <person name="Yorke J.A."/>
            <person name="Yoshida K."/>
            <person name="Zdobnov E."/>
            <person name="Zhang P."/>
            <person name="Zhang Y."/>
            <person name="Zimin A.V."/>
            <person name="Baldwin J."/>
            <person name="Abdouelleil A."/>
            <person name="Abdulkadir J."/>
            <person name="Abebe A."/>
            <person name="Abera B."/>
            <person name="Abreu J."/>
            <person name="Acer S.C."/>
            <person name="Aftuck L."/>
            <person name="Alexander A."/>
            <person name="An P."/>
            <person name="Anderson E."/>
            <person name="Anderson S."/>
            <person name="Arachi H."/>
            <person name="Azer M."/>
            <person name="Bachantsang P."/>
            <person name="Barry A."/>
            <person name="Bayul T."/>
            <person name="Berlin A."/>
            <person name="Bessette D."/>
            <person name="Bloom T."/>
            <person name="Blye J."/>
            <person name="Boguslavskiy L."/>
            <person name="Bonnet C."/>
            <person name="Boukhgalter B."/>
            <person name="Bourzgui I."/>
            <person name="Brown A."/>
            <person name="Cahill P."/>
            <person name="Channer S."/>
            <person name="Cheshatsang Y."/>
            <person name="Chuda L."/>
            <person name="Citroen M."/>
            <person name="Collymore A."/>
            <person name="Cooke P."/>
            <person name="Costello M."/>
            <person name="D'Aco K."/>
            <person name="Daza R."/>
            <person name="De Haan G."/>
            <person name="DeGray S."/>
            <person name="DeMaso C."/>
            <person name="Dhargay N."/>
            <person name="Dooley K."/>
            <person name="Dooley E."/>
            <person name="Doricent M."/>
            <person name="Dorje P."/>
            <person name="Dorjee K."/>
            <person name="Dupes A."/>
            <person name="Elong R."/>
            <person name="Falk J."/>
            <person name="Farina A."/>
            <person name="Faro S."/>
            <person name="Ferguson D."/>
            <person name="Fisher S."/>
            <person name="Foley C.D."/>
            <person name="Franke A."/>
            <person name="Friedrich D."/>
            <person name="Gadbois L."/>
            <person name="Gearin G."/>
            <person name="Gearin C.R."/>
            <person name="Giannoukos G."/>
            <person name="Goode T."/>
            <person name="Graham J."/>
            <person name="Grandbois E."/>
            <person name="Grewal S."/>
            <person name="Gyaltsen K."/>
            <person name="Hafez N."/>
            <person name="Hagos B."/>
            <person name="Hall J."/>
            <person name="Henson C."/>
            <person name="Hollinger A."/>
            <person name="Honan T."/>
            <person name="Huard M.D."/>
            <person name="Hughes L."/>
            <person name="Hurhula B."/>
            <person name="Husby M.E."/>
            <person name="Kamat A."/>
            <person name="Kanga B."/>
            <person name="Kashin S."/>
            <person name="Khazanovich D."/>
            <person name="Kisner P."/>
            <person name="Lance K."/>
            <person name="Lara M."/>
            <person name="Lee W."/>
            <person name="Lennon N."/>
            <person name="Letendre F."/>
            <person name="LeVine R."/>
            <person name="Lipovsky A."/>
            <person name="Liu X."/>
            <person name="Liu J."/>
            <person name="Liu S."/>
            <person name="Lokyitsang T."/>
            <person name="Lokyitsang Y."/>
            <person name="Lubonja R."/>
            <person name="Lui A."/>
            <person name="MacDonald P."/>
            <person name="Magnisalis V."/>
            <person name="Maru K."/>
            <person name="Matthews C."/>
            <person name="McCusker W."/>
            <person name="McDonough S."/>
            <person name="Mehta T."/>
            <person name="Meldrim J."/>
            <person name="Meneus L."/>
            <person name="Mihai O."/>
            <person name="Mihalev A."/>
            <person name="Mihova T."/>
            <person name="Mittelman R."/>
            <person name="Mlenga V."/>
            <person name="Montmayeur A."/>
            <person name="Mulrain L."/>
            <person name="Navidi A."/>
            <person name="Naylor J."/>
            <person name="Negash T."/>
            <person name="Nguyen T."/>
            <person name="Nguyen N."/>
            <person name="Nicol R."/>
            <person name="Norbu C."/>
            <person name="Norbu N."/>
            <person name="Novod N."/>
            <person name="O'Neill B."/>
            <person name="Osman S."/>
            <person name="Markiewicz E."/>
            <person name="Oyono O.L."/>
            <person name="Patti C."/>
            <person name="Phunkhang P."/>
            <person name="Pierre F."/>
            <person name="Priest M."/>
            <person name="Raghuraman S."/>
            <person name="Rege F."/>
            <person name="Reyes R."/>
            <person name="Rise C."/>
            <person name="Rogov P."/>
            <person name="Ross K."/>
            <person name="Ryan E."/>
            <person name="Settipalli S."/>
            <person name="Shea T."/>
            <person name="Sherpa N."/>
            <person name="Shi L."/>
            <person name="Shih D."/>
            <person name="Sparrow T."/>
            <person name="Spaulding J."/>
            <person name="Stalker J."/>
            <person name="Stange-Thomann N."/>
            <person name="Stavropoulos S."/>
            <person name="Stone C."/>
            <person name="Strader C."/>
            <person name="Tesfaye S."/>
            <person name="Thomson T."/>
            <person name="Thoulutsang Y."/>
            <person name="Thoulutsang D."/>
            <person name="Topham K."/>
            <person name="Topping I."/>
            <person name="Tsamla T."/>
            <person name="Vassiliev H."/>
            <person name="Vo A."/>
            <person name="Wangchuk T."/>
            <person name="Wangdi T."/>
            <person name="Weiand M."/>
            <person name="Wilkinson J."/>
            <person name="Wilson A."/>
            <person name="Yadav S."/>
            <person name="Young G."/>
            <person name="Yu Q."/>
            <person name="Zembek L."/>
            <person name="Zhong D."/>
            <person name="Zimmer A."/>
            <person name="Zwirko Z."/>
            <person name="Jaffe D.B."/>
            <person name="Alvarez P."/>
            <person name="Brockman W."/>
            <person name="Butler J."/>
            <person name="Chin C."/>
            <person name="Gnerre S."/>
            <person name="Grabherr M."/>
            <person name="Kleber M."/>
            <person name="Mauceli E."/>
            <person name="MacCallum I."/>
        </authorList>
    </citation>
    <scope>NUCLEOTIDE SEQUENCE [LARGE SCALE GENOMIC DNA]</scope>
    <source>
        <strain evidence="10">Tucson 14024-0371.13</strain>
    </source>
</reference>
<dbReference type="GO" id="GO:0005886">
    <property type="term" value="C:plasma membrane"/>
    <property type="evidence" value="ECO:0007669"/>
    <property type="project" value="UniProtKB-SubCell"/>
</dbReference>
<keyword evidence="4 8" id="KW-1133">Transmembrane helix</keyword>
<name>B3MBT1_DROAN</name>
<evidence type="ECO:0000256" key="5">
    <source>
        <dbReference type="ARBA" id="ARBA00023136"/>
    </source>
</evidence>
<sequence>MPPPPTTAVRRFSKSIFQRPRSMSVWSDISRSSMRLDERSFNFMGRKLKSFPDFVPPRSFMRTDPITGKRSVAGYLYEIVRNFAHHCNISLEILSSVNGKKVIAQRRLLEITLQGQLDIPLTGQIYNFRHYNESRIHATVRMLSMAIAVPCGEEMAIYELFQIHFGKEGIAIFFVLYILLSNLDFILMAVSEWIRRRHRRFRFLRMIINLKVLMCLLNMSVHQGNRFRSVKGQLLHAMSATGMLLFCVFGAQLSTLLTLHPHYRHIVNFQELSDSKIPILFNNLNYQMIEKHVSLDFLSRKLPKVLLVSSTRQMELLSALNTDFAHLIFSYKEDPFTNIQKYMPKKALCKSPDLQILGGLTYVLFLPKNSIYSEAVQRFTSFASSVGLTDHWLRTAIDQHVSILKLQRHDHRIIGNFLKARDFNAPWGLLLVGFSISLCVFVVELIVNRKKK</sequence>
<evidence type="ECO:0000256" key="1">
    <source>
        <dbReference type="ARBA" id="ARBA00004651"/>
    </source>
</evidence>
<evidence type="ECO:0008006" key="11">
    <source>
        <dbReference type="Google" id="ProtNLM"/>
    </source>
</evidence>
<dbReference type="PANTHER" id="PTHR42643">
    <property type="entry name" value="IONOTROPIC RECEPTOR 20A-RELATED"/>
    <property type="match status" value="1"/>
</dbReference>
<evidence type="ECO:0000256" key="3">
    <source>
        <dbReference type="ARBA" id="ARBA00022692"/>
    </source>
</evidence>
<evidence type="ECO:0000256" key="7">
    <source>
        <dbReference type="ARBA" id="ARBA00023180"/>
    </source>
</evidence>
<keyword evidence="2" id="KW-1003">Cell membrane</keyword>
<dbReference type="InterPro" id="IPR052192">
    <property type="entry name" value="Insect_Ionotropic_Sensory_Rcpt"/>
</dbReference>
<dbReference type="FunCoup" id="B3MBT1">
    <property type="interactions" value="7"/>
</dbReference>
<feature type="transmembrane region" description="Helical" evidence="8">
    <location>
        <begin position="170"/>
        <end position="191"/>
    </location>
</feature>
<keyword evidence="7" id="KW-0325">Glycoprotein</keyword>
<evidence type="ECO:0000256" key="2">
    <source>
        <dbReference type="ARBA" id="ARBA00022475"/>
    </source>
</evidence>
<evidence type="ECO:0000313" key="9">
    <source>
        <dbReference type="EMBL" id="EDV36102.2"/>
    </source>
</evidence>
<feature type="transmembrane region" description="Helical" evidence="8">
    <location>
        <begin position="427"/>
        <end position="447"/>
    </location>
</feature>
<accession>B3MBT1</accession>
<keyword evidence="6" id="KW-0675">Receptor</keyword>
<evidence type="ECO:0000313" key="10">
    <source>
        <dbReference type="Proteomes" id="UP000007801"/>
    </source>
</evidence>
<keyword evidence="5 8" id="KW-0472">Membrane</keyword>
<evidence type="ECO:0000256" key="8">
    <source>
        <dbReference type="SAM" id="Phobius"/>
    </source>
</evidence>
<organism evidence="9 10">
    <name type="scientific">Drosophila ananassae</name>
    <name type="common">Fruit fly</name>
    <dbReference type="NCBI Taxonomy" id="7217"/>
    <lineage>
        <taxon>Eukaryota</taxon>
        <taxon>Metazoa</taxon>
        <taxon>Ecdysozoa</taxon>
        <taxon>Arthropoda</taxon>
        <taxon>Hexapoda</taxon>
        <taxon>Insecta</taxon>
        <taxon>Pterygota</taxon>
        <taxon>Neoptera</taxon>
        <taxon>Endopterygota</taxon>
        <taxon>Diptera</taxon>
        <taxon>Brachycera</taxon>
        <taxon>Muscomorpha</taxon>
        <taxon>Ephydroidea</taxon>
        <taxon>Drosophilidae</taxon>
        <taxon>Drosophila</taxon>
        <taxon>Sophophora</taxon>
    </lineage>
</organism>
<evidence type="ECO:0000256" key="4">
    <source>
        <dbReference type="ARBA" id="ARBA00022989"/>
    </source>
</evidence>
<feature type="transmembrane region" description="Helical" evidence="8">
    <location>
        <begin position="234"/>
        <end position="259"/>
    </location>
</feature>
<protein>
    <recommendedName>
        <fullName evidence="11">Ionotropic glutamate receptor C-terminal domain-containing protein</fullName>
    </recommendedName>
</protein>
<dbReference type="AlphaFoldDB" id="B3MBT1"/>
<dbReference type="eggNOG" id="ENOG502T8SF">
    <property type="taxonomic scope" value="Eukaryota"/>
</dbReference>
<gene>
    <name evidence="9" type="primary">Dana\GF19791</name>
    <name evidence="9" type="synonym">dana_GLEANR_22197</name>
    <name evidence="9" type="ORF">GF19791</name>
</gene>
<comment type="subcellular location">
    <subcellularLocation>
        <location evidence="1">Cell membrane</location>
        <topology evidence="1">Multi-pass membrane protein</topology>
    </subcellularLocation>
</comment>
<dbReference type="PANTHER" id="PTHR42643:SF41">
    <property type="entry name" value="IONOTROPIC RECEPTOR 20A-RELATED"/>
    <property type="match status" value="1"/>
</dbReference>
<dbReference type="EMBL" id="CH902619">
    <property type="protein sequence ID" value="EDV36102.2"/>
    <property type="molecule type" value="Genomic_DNA"/>
</dbReference>
<keyword evidence="10" id="KW-1185">Reference proteome</keyword>
<dbReference type="Proteomes" id="UP000007801">
    <property type="component" value="Unassembled WGS sequence"/>
</dbReference>
<dbReference type="InParanoid" id="B3MBT1"/>